<evidence type="ECO:0000256" key="1">
    <source>
        <dbReference type="SAM" id="Phobius"/>
    </source>
</evidence>
<name>A0A1F4VI00_UNCKA</name>
<accession>A0A1F4VI00</accession>
<evidence type="ECO:0000313" key="2">
    <source>
        <dbReference type="EMBL" id="OGC56580.1"/>
    </source>
</evidence>
<keyword evidence="1" id="KW-0472">Membrane</keyword>
<dbReference type="Proteomes" id="UP000177763">
    <property type="component" value="Unassembled WGS sequence"/>
</dbReference>
<dbReference type="STRING" id="1802630.A3H26_01660"/>
<proteinExistence type="predicted"/>
<gene>
    <name evidence="2" type="ORF">A3H26_01660</name>
</gene>
<keyword evidence="1" id="KW-1133">Transmembrane helix</keyword>
<protein>
    <submittedName>
        <fullName evidence="2">Uncharacterized protein</fullName>
    </submittedName>
</protein>
<comment type="caution">
    <text evidence="2">The sequence shown here is derived from an EMBL/GenBank/DDBJ whole genome shotgun (WGS) entry which is preliminary data.</text>
</comment>
<sequence length="62" mass="7011">MSSLYGLIEFTTMSFIVILTYLGIHTLTKKVKPITKFLISMFLGIFGYVIAKSLIILFMNGM</sequence>
<dbReference type="AlphaFoldDB" id="A0A1F4VI00"/>
<feature type="transmembrane region" description="Helical" evidence="1">
    <location>
        <begin position="6"/>
        <end position="25"/>
    </location>
</feature>
<organism evidence="2 3">
    <name type="scientific">candidate division WWE3 bacterium RIFCSPLOWO2_12_FULL_36_10</name>
    <dbReference type="NCBI Taxonomy" id="1802630"/>
    <lineage>
        <taxon>Bacteria</taxon>
        <taxon>Katanobacteria</taxon>
    </lineage>
</organism>
<evidence type="ECO:0000313" key="3">
    <source>
        <dbReference type="Proteomes" id="UP000177763"/>
    </source>
</evidence>
<keyword evidence="1" id="KW-0812">Transmembrane</keyword>
<dbReference type="EMBL" id="MEVN01000034">
    <property type="protein sequence ID" value="OGC56580.1"/>
    <property type="molecule type" value="Genomic_DNA"/>
</dbReference>
<reference evidence="2 3" key="1">
    <citation type="journal article" date="2016" name="Nat. Commun.">
        <title>Thousands of microbial genomes shed light on interconnected biogeochemical processes in an aquifer system.</title>
        <authorList>
            <person name="Anantharaman K."/>
            <person name="Brown C.T."/>
            <person name="Hug L.A."/>
            <person name="Sharon I."/>
            <person name="Castelle C.J."/>
            <person name="Probst A.J."/>
            <person name="Thomas B.C."/>
            <person name="Singh A."/>
            <person name="Wilkins M.J."/>
            <person name="Karaoz U."/>
            <person name="Brodie E.L."/>
            <person name="Williams K.H."/>
            <person name="Hubbard S.S."/>
            <person name="Banfield J.F."/>
        </authorList>
    </citation>
    <scope>NUCLEOTIDE SEQUENCE [LARGE SCALE GENOMIC DNA]</scope>
</reference>
<feature type="transmembrane region" description="Helical" evidence="1">
    <location>
        <begin position="37"/>
        <end position="59"/>
    </location>
</feature>